<sequence>MPRHMTCATPPASPATDPMLSRILTSAVIAGFAAGLLAAVLQLVFVQPVLLHAELYESGQLIHSSAEGGVSAQQDVVGFDPLRDGLSVLFSGVVYVGYALILVAVMAVATDRGWGRIDARTGILWGIAGFVTVQFAPALGLPPELPGVAAADLQQRQIWWGGTVLATGLACGLLAFGRNWMAWASAIVLFALPHLIGAPQPEVYTGPTPPELAGEFATRALGVGLAVWISLGALAGALWQREMREAGIPQAA</sequence>
<feature type="transmembrane region" description="Helical" evidence="1">
    <location>
        <begin position="121"/>
        <end position="138"/>
    </location>
</feature>
<dbReference type="AlphaFoldDB" id="A0A2R8BS93"/>
<keyword evidence="1" id="KW-1133">Transmembrane helix</keyword>
<proteinExistence type="predicted"/>
<feature type="transmembrane region" description="Helical" evidence="1">
    <location>
        <begin position="23"/>
        <end position="45"/>
    </location>
</feature>
<reference evidence="2 3" key="1">
    <citation type="submission" date="2018-03" db="EMBL/GenBank/DDBJ databases">
        <authorList>
            <person name="Keele B.F."/>
        </authorList>
    </citation>
    <scope>NUCLEOTIDE SEQUENCE [LARGE SCALE GENOMIC DNA]</scope>
    <source>
        <strain evidence="2 3">CECT 8504</strain>
    </source>
</reference>
<keyword evidence="1" id="KW-0472">Membrane</keyword>
<dbReference type="EMBL" id="ONZF01000002">
    <property type="protein sequence ID" value="SPJ23010.1"/>
    <property type="molecule type" value="Genomic_DNA"/>
</dbReference>
<evidence type="ECO:0000313" key="2">
    <source>
        <dbReference type="EMBL" id="SPJ23010.1"/>
    </source>
</evidence>
<evidence type="ECO:0000313" key="3">
    <source>
        <dbReference type="Proteomes" id="UP000244912"/>
    </source>
</evidence>
<feature type="transmembrane region" description="Helical" evidence="1">
    <location>
        <begin position="220"/>
        <end position="239"/>
    </location>
</feature>
<keyword evidence="3" id="KW-1185">Reference proteome</keyword>
<organism evidence="2 3">
    <name type="scientific">Palleronia abyssalis</name>
    <dbReference type="NCBI Taxonomy" id="1501240"/>
    <lineage>
        <taxon>Bacteria</taxon>
        <taxon>Pseudomonadati</taxon>
        <taxon>Pseudomonadota</taxon>
        <taxon>Alphaproteobacteria</taxon>
        <taxon>Rhodobacterales</taxon>
        <taxon>Roseobacteraceae</taxon>
        <taxon>Palleronia</taxon>
    </lineage>
</organism>
<name>A0A2R8BS93_9RHOB</name>
<protein>
    <recommendedName>
        <fullName evidence="4">Cobalt transporter subunit CbtA</fullName>
    </recommendedName>
</protein>
<evidence type="ECO:0008006" key="4">
    <source>
        <dbReference type="Google" id="ProtNLM"/>
    </source>
</evidence>
<dbReference type="Pfam" id="PF09490">
    <property type="entry name" value="CbtA"/>
    <property type="match status" value="1"/>
</dbReference>
<dbReference type="InterPro" id="IPR012666">
    <property type="entry name" value="CbtA_put"/>
</dbReference>
<gene>
    <name evidence="2" type="ORF">PAA8504_00813</name>
</gene>
<feature type="transmembrane region" description="Helical" evidence="1">
    <location>
        <begin position="88"/>
        <end position="109"/>
    </location>
</feature>
<dbReference type="NCBIfam" id="TIGR02458">
    <property type="entry name" value="CbtA"/>
    <property type="match status" value="1"/>
</dbReference>
<evidence type="ECO:0000256" key="1">
    <source>
        <dbReference type="SAM" id="Phobius"/>
    </source>
</evidence>
<accession>A0A2R8BS93</accession>
<dbReference type="Proteomes" id="UP000244912">
    <property type="component" value="Unassembled WGS sequence"/>
</dbReference>
<feature type="transmembrane region" description="Helical" evidence="1">
    <location>
        <begin position="158"/>
        <end position="176"/>
    </location>
</feature>
<keyword evidence="1" id="KW-0812">Transmembrane</keyword>
<feature type="transmembrane region" description="Helical" evidence="1">
    <location>
        <begin position="183"/>
        <end position="200"/>
    </location>
</feature>